<proteinExistence type="inferred from homology"/>
<dbReference type="PANTHER" id="PTHR31338:SF20">
    <property type="entry name" value="BET V I_MAJOR LATEX PROTEIN DOMAIN-CONTAINING PROTEIN"/>
    <property type="match status" value="1"/>
</dbReference>
<dbReference type="InterPro" id="IPR023393">
    <property type="entry name" value="START-like_dom_sf"/>
</dbReference>
<protein>
    <recommendedName>
        <fullName evidence="2">Bet v I/Major latex protein domain-containing protein</fullName>
    </recommendedName>
</protein>
<reference evidence="3 4" key="3">
    <citation type="journal article" date="2010" name="BMC Genomics">
        <title>Transcriptome sequencing and comparative analysis of cucumber flowers with different sex types.</title>
        <authorList>
            <person name="Guo S."/>
            <person name="Zheng Y."/>
            <person name="Joung J.G."/>
            <person name="Liu S."/>
            <person name="Zhang Z."/>
            <person name="Crasta O.R."/>
            <person name="Sobral B.W."/>
            <person name="Xu Y."/>
            <person name="Huang S."/>
            <person name="Fei Z."/>
        </authorList>
    </citation>
    <scope>NUCLEOTIDE SEQUENCE [LARGE SCALE GENOMIC DNA]</scope>
    <source>
        <strain evidence="4">cv. 9930</strain>
    </source>
</reference>
<dbReference type="GO" id="GO:0006952">
    <property type="term" value="P:defense response"/>
    <property type="evidence" value="ECO:0007669"/>
    <property type="project" value="InterPro"/>
</dbReference>
<dbReference type="Gene3D" id="3.30.530.20">
    <property type="match status" value="1"/>
</dbReference>
<dbReference type="Gramene" id="KGN49644">
    <property type="protein sequence ID" value="KGN49644"/>
    <property type="gene ID" value="Csa_5G038750"/>
</dbReference>
<name>A0A0A0KLB4_CUCSA</name>
<dbReference type="CDD" id="cd07816">
    <property type="entry name" value="Bet_v1-like"/>
    <property type="match status" value="1"/>
</dbReference>
<dbReference type="SUPFAM" id="SSF55961">
    <property type="entry name" value="Bet v1-like"/>
    <property type="match status" value="1"/>
</dbReference>
<dbReference type="KEGG" id="csv:101207497"/>
<dbReference type="STRING" id="3659.A0A0A0KLB4"/>
<evidence type="ECO:0000313" key="4">
    <source>
        <dbReference type="Proteomes" id="UP000029981"/>
    </source>
</evidence>
<reference evidence="3 4" key="1">
    <citation type="journal article" date="2009" name="Nat. Genet.">
        <title>The genome of the cucumber, Cucumis sativus L.</title>
        <authorList>
            <person name="Huang S."/>
            <person name="Li R."/>
            <person name="Zhang Z."/>
            <person name="Li L."/>
            <person name="Gu X."/>
            <person name="Fan W."/>
            <person name="Lucas W.J."/>
            <person name="Wang X."/>
            <person name="Xie B."/>
            <person name="Ni P."/>
            <person name="Ren Y."/>
            <person name="Zhu H."/>
            <person name="Li J."/>
            <person name="Lin K."/>
            <person name="Jin W."/>
            <person name="Fei Z."/>
            <person name="Li G."/>
            <person name="Staub J."/>
            <person name="Kilian A."/>
            <person name="van der Vossen E.A."/>
            <person name="Wu Y."/>
            <person name="Guo J."/>
            <person name="He J."/>
            <person name="Jia Z."/>
            <person name="Ren Y."/>
            <person name="Tian G."/>
            <person name="Lu Y."/>
            <person name="Ruan J."/>
            <person name="Qian W."/>
            <person name="Wang M."/>
            <person name="Huang Q."/>
            <person name="Li B."/>
            <person name="Xuan Z."/>
            <person name="Cao J."/>
            <person name="Asan"/>
            <person name="Wu Z."/>
            <person name="Zhang J."/>
            <person name="Cai Q."/>
            <person name="Bai Y."/>
            <person name="Zhao B."/>
            <person name="Han Y."/>
            <person name="Li Y."/>
            <person name="Li X."/>
            <person name="Wang S."/>
            <person name="Shi Q."/>
            <person name="Liu S."/>
            <person name="Cho W.K."/>
            <person name="Kim J.Y."/>
            <person name="Xu Y."/>
            <person name="Heller-Uszynska K."/>
            <person name="Miao H."/>
            <person name="Cheng Z."/>
            <person name="Zhang S."/>
            <person name="Wu J."/>
            <person name="Yang Y."/>
            <person name="Kang H."/>
            <person name="Li M."/>
            <person name="Liang H."/>
            <person name="Ren X."/>
            <person name="Shi Z."/>
            <person name="Wen M."/>
            <person name="Jian M."/>
            <person name="Yang H."/>
            <person name="Zhang G."/>
            <person name="Yang Z."/>
            <person name="Chen R."/>
            <person name="Liu S."/>
            <person name="Li J."/>
            <person name="Ma L."/>
            <person name="Liu H."/>
            <person name="Zhou Y."/>
            <person name="Zhao J."/>
            <person name="Fang X."/>
            <person name="Li G."/>
            <person name="Fang L."/>
            <person name="Li Y."/>
            <person name="Liu D."/>
            <person name="Zheng H."/>
            <person name="Zhang Y."/>
            <person name="Qin N."/>
            <person name="Li Z."/>
            <person name="Yang G."/>
            <person name="Yang S."/>
            <person name="Bolund L."/>
            <person name="Kristiansen K."/>
            <person name="Zheng H."/>
            <person name="Li S."/>
            <person name="Zhang X."/>
            <person name="Yang H."/>
            <person name="Wang J."/>
            <person name="Sun R."/>
            <person name="Zhang B."/>
            <person name="Jiang S."/>
            <person name="Wang J."/>
            <person name="Du Y."/>
            <person name="Li S."/>
        </authorList>
    </citation>
    <scope>NUCLEOTIDE SEQUENCE [LARGE SCALE GENOMIC DNA]</scope>
    <source>
        <strain evidence="4">cv. 9930</strain>
    </source>
</reference>
<accession>A0A0A0KLB4</accession>
<evidence type="ECO:0000259" key="2">
    <source>
        <dbReference type="SMART" id="SM01037"/>
    </source>
</evidence>
<dbReference type="EMBL" id="CM002926">
    <property type="protein sequence ID" value="KGN49644.1"/>
    <property type="molecule type" value="Genomic_DNA"/>
</dbReference>
<comment type="similarity">
    <text evidence="1">Belongs to the MLP family.</text>
</comment>
<dbReference type="Proteomes" id="UP000029981">
    <property type="component" value="Chromosome 5"/>
</dbReference>
<feature type="domain" description="Bet v I/Major latex protein" evidence="2">
    <location>
        <begin position="2"/>
        <end position="152"/>
    </location>
</feature>
<dbReference type="InterPro" id="IPR000916">
    <property type="entry name" value="Bet_v_I/MLP"/>
</dbReference>
<sequence length="152" mass="17503">MALAGKLVSEVEINTPPHRFYKLFKEEINSIPNISPNLIQKIQIHDGDWSKHGHGSVKVWNYTIDNRAEVIKERVEFDDKKLVVRVVGLEGDVFKHYKTFTGTYQVVSKGPNRSAIIFTLEYEKLHDGPPYPDKYHEAMNSLAKDIESHLKK</sequence>
<gene>
    <name evidence="3" type="ORF">Csa_5G038750</name>
</gene>
<evidence type="ECO:0000313" key="3">
    <source>
        <dbReference type="EMBL" id="KGN49644.1"/>
    </source>
</evidence>
<dbReference type="OrthoDB" id="1072116at2759"/>
<dbReference type="SMART" id="SM01037">
    <property type="entry name" value="Bet_v_1"/>
    <property type="match status" value="1"/>
</dbReference>
<organism evidence="3 4">
    <name type="scientific">Cucumis sativus</name>
    <name type="common">Cucumber</name>
    <dbReference type="NCBI Taxonomy" id="3659"/>
    <lineage>
        <taxon>Eukaryota</taxon>
        <taxon>Viridiplantae</taxon>
        <taxon>Streptophyta</taxon>
        <taxon>Embryophyta</taxon>
        <taxon>Tracheophyta</taxon>
        <taxon>Spermatophyta</taxon>
        <taxon>Magnoliopsida</taxon>
        <taxon>eudicotyledons</taxon>
        <taxon>Gunneridae</taxon>
        <taxon>Pentapetalae</taxon>
        <taxon>rosids</taxon>
        <taxon>fabids</taxon>
        <taxon>Cucurbitales</taxon>
        <taxon>Cucurbitaceae</taxon>
        <taxon>Benincaseae</taxon>
        <taxon>Cucumis</taxon>
    </lineage>
</organism>
<evidence type="ECO:0000256" key="1">
    <source>
        <dbReference type="ARBA" id="ARBA00038242"/>
    </source>
</evidence>
<dbReference type="AlphaFoldDB" id="A0A0A0KLB4"/>
<reference evidence="3 4" key="2">
    <citation type="journal article" date="2009" name="PLoS ONE">
        <title>An integrated genetic and cytogenetic map of the cucumber genome.</title>
        <authorList>
            <person name="Ren Y."/>
            <person name="Zhang Z."/>
            <person name="Liu J."/>
            <person name="Staub J.E."/>
            <person name="Han Y."/>
            <person name="Cheng Z."/>
            <person name="Li X."/>
            <person name="Lu J."/>
            <person name="Miao H."/>
            <person name="Kang H."/>
            <person name="Xie B."/>
            <person name="Gu X."/>
            <person name="Wang X."/>
            <person name="Du Y."/>
            <person name="Jin W."/>
            <person name="Huang S."/>
        </authorList>
    </citation>
    <scope>NUCLEOTIDE SEQUENCE [LARGE SCALE GENOMIC DNA]</scope>
    <source>
        <strain evidence="4">cv. 9930</strain>
    </source>
</reference>
<dbReference type="PANTHER" id="PTHR31338">
    <property type="entry name" value="POLYKETIDE CYCLASE/DEHYDRASE AND LIPID TRANSPORT SUPERFAMILY PROTEIN"/>
    <property type="match status" value="1"/>
</dbReference>
<dbReference type="Pfam" id="PF00407">
    <property type="entry name" value="Bet_v_1"/>
    <property type="match status" value="1"/>
</dbReference>
<keyword evidence="4" id="KW-1185">Reference proteome</keyword>
<dbReference type="OMA" id="RSWDYTY"/>
<reference evidence="3 4" key="4">
    <citation type="journal article" date="2011" name="BMC Genomics">
        <title>RNA-Seq improves annotation of protein-coding genes in the cucumber genome.</title>
        <authorList>
            <person name="Li Z."/>
            <person name="Zhang Z."/>
            <person name="Yan P."/>
            <person name="Huang S."/>
            <person name="Fei Z."/>
            <person name="Lin K."/>
        </authorList>
    </citation>
    <scope>NUCLEOTIDE SEQUENCE [LARGE SCALE GENOMIC DNA]</scope>
    <source>
        <strain evidence="4">cv. 9930</strain>
    </source>
</reference>
<dbReference type="InterPro" id="IPR052006">
    <property type="entry name" value="MLP-like"/>
</dbReference>
<dbReference type="SMR" id="A0A0A0KLB4"/>